<evidence type="ECO:0000313" key="1">
    <source>
        <dbReference type="EMBL" id="GIQ91996.1"/>
    </source>
</evidence>
<gene>
    <name evidence="1" type="ORF">KIPB_015512</name>
</gene>
<proteinExistence type="predicted"/>
<accession>A0A9K3DAN5</accession>
<evidence type="ECO:0000313" key="2">
    <source>
        <dbReference type="Proteomes" id="UP000265618"/>
    </source>
</evidence>
<organism evidence="1 2">
    <name type="scientific">Kipferlia bialata</name>
    <dbReference type="NCBI Taxonomy" id="797122"/>
    <lineage>
        <taxon>Eukaryota</taxon>
        <taxon>Metamonada</taxon>
        <taxon>Carpediemonas-like organisms</taxon>
        <taxon>Kipferlia</taxon>
    </lineage>
</organism>
<feature type="non-terminal residue" evidence="1">
    <location>
        <position position="1"/>
    </location>
</feature>
<protein>
    <submittedName>
        <fullName evidence="1">Uncharacterized protein</fullName>
    </submittedName>
</protein>
<dbReference type="AlphaFoldDB" id="A0A9K3DAN5"/>
<dbReference type="Proteomes" id="UP000265618">
    <property type="component" value="Unassembled WGS sequence"/>
</dbReference>
<reference evidence="1 2" key="1">
    <citation type="journal article" date="2018" name="PLoS ONE">
        <title>The draft genome of Kipferlia bialata reveals reductive genome evolution in fornicate parasites.</title>
        <authorList>
            <person name="Tanifuji G."/>
            <person name="Takabayashi S."/>
            <person name="Kume K."/>
            <person name="Takagi M."/>
            <person name="Nakayama T."/>
            <person name="Kamikawa R."/>
            <person name="Inagaki Y."/>
            <person name="Hashimoto T."/>
        </authorList>
    </citation>
    <scope>NUCLEOTIDE SEQUENCE [LARGE SCALE GENOMIC DNA]</scope>
    <source>
        <strain evidence="1">NY0173</strain>
    </source>
</reference>
<comment type="caution">
    <text evidence="1">The sequence shown here is derived from an EMBL/GenBank/DDBJ whole genome shotgun (WGS) entry which is preliminary data.</text>
</comment>
<sequence length="41" mass="4541">HPQSFYASVTDMVFSVIAGDVMEVDPMQAEALCMPQVYIYG</sequence>
<dbReference type="EMBL" id="BDIP01008744">
    <property type="protein sequence ID" value="GIQ91996.1"/>
    <property type="molecule type" value="Genomic_DNA"/>
</dbReference>
<keyword evidence="2" id="KW-1185">Reference proteome</keyword>
<name>A0A9K3DAN5_9EUKA</name>